<dbReference type="GO" id="GO:0016772">
    <property type="term" value="F:transferase activity, transferring phosphorus-containing groups"/>
    <property type="evidence" value="ECO:0007669"/>
    <property type="project" value="InterPro"/>
</dbReference>
<dbReference type="InterPro" id="IPR047141">
    <property type="entry name" value="Stealth"/>
</dbReference>
<dbReference type="Proteomes" id="UP000737612">
    <property type="component" value="Unassembled WGS sequence"/>
</dbReference>
<evidence type="ECO:0000313" key="8">
    <source>
        <dbReference type="Proteomes" id="UP000737612"/>
    </source>
</evidence>
<dbReference type="PANTHER" id="PTHR24045:SF0">
    <property type="entry name" value="N-ACETYLGLUCOSAMINE-1-PHOSPHOTRANSFERASE SUBUNITS ALPHA_BETA"/>
    <property type="match status" value="1"/>
</dbReference>
<protein>
    <submittedName>
        <fullName evidence="7">Stealth CR1 domain-containing protein</fullName>
    </submittedName>
</protein>
<evidence type="ECO:0000259" key="6">
    <source>
        <dbReference type="Pfam" id="PF17103"/>
    </source>
</evidence>
<dbReference type="AlphaFoldDB" id="A0A938ZER2"/>
<comment type="similarity">
    <text evidence="1">Belongs to the stealth family.</text>
</comment>
<dbReference type="GO" id="GO:0000271">
    <property type="term" value="P:polysaccharide biosynthetic process"/>
    <property type="evidence" value="ECO:0007669"/>
    <property type="project" value="UniProtKB-KW"/>
</dbReference>
<name>A0A938ZER2_9FIRM</name>
<feature type="domain" description="Stealth protein CR1 conserved region 1" evidence="5">
    <location>
        <begin position="4"/>
        <end position="20"/>
    </location>
</feature>
<keyword evidence="2" id="KW-0808">Transferase</keyword>
<dbReference type="Pfam" id="PF17101">
    <property type="entry name" value="Stealth_CR1"/>
    <property type="match status" value="1"/>
</dbReference>
<dbReference type="Pfam" id="PF11380">
    <property type="entry name" value="Stealth_CR2"/>
    <property type="match status" value="1"/>
</dbReference>
<sequence length="340" mass="41054">MKTPKIDFVITWVDGSDPVWDMQRQETLRKQGIFVDESLDNSTARYRDWDILKYWFRGVETFAPWVNQIHFITYGHLPKWLKEEHPKLHIVRHEDFIPAEFLPTFSSHPIEWNFHRIEWLTENFVYFNDDMFLIKKVSPEDFFRDERPVDMLALQPDVANADDQIMPYVYLNNAMVLAKYFDKRENMKKQPGAYFHPGYPLMYFGYNLLEMAFPRFTGFYTVHGPSPLKKESYRFFWKNEEELLHHVCCHPFRHKEDISQYVLREYQKLSGNFVPKNIHKFCRYFNLQPENPELVKTITKQKSKCICINDSNFEIPYEKVKQELNHAFSILFPEKSQFEK</sequence>
<dbReference type="Pfam" id="PF17103">
    <property type="entry name" value="Stealth_CR4"/>
    <property type="match status" value="1"/>
</dbReference>
<gene>
    <name evidence="7" type="ORF">JTJ23_11150</name>
</gene>
<dbReference type="InterPro" id="IPR031358">
    <property type="entry name" value="Stealth_CR1"/>
</dbReference>
<accession>A0A938ZER2</accession>
<evidence type="ECO:0000259" key="5">
    <source>
        <dbReference type="Pfam" id="PF17101"/>
    </source>
</evidence>
<organism evidence="7 8">
    <name type="scientific">Fusicatenibacter saccharivorans</name>
    <dbReference type="NCBI Taxonomy" id="1150298"/>
    <lineage>
        <taxon>Bacteria</taxon>
        <taxon>Bacillati</taxon>
        <taxon>Bacillota</taxon>
        <taxon>Clostridia</taxon>
        <taxon>Lachnospirales</taxon>
        <taxon>Lachnospiraceae</taxon>
        <taxon>Fusicatenibacter</taxon>
    </lineage>
</organism>
<keyword evidence="3" id="KW-0270">Exopolysaccharide synthesis</keyword>
<evidence type="ECO:0000256" key="3">
    <source>
        <dbReference type="ARBA" id="ARBA00023169"/>
    </source>
</evidence>
<evidence type="ECO:0000256" key="2">
    <source>
        <dbReference type="ARBA" id="ARBA00022679"/>
    </source>
</evidence>
<dbReference type="RefSeq" id="WP_117801614.1">
    <property type="nucleotide sequence ID" value="NZ_JAAITZ010000023.1"/>
</dbReference>
<evidence type="ECO:0000256" key="1">
    <source>
        <dbReference type="ARBA" id="ARBA00007583"/>
    </source>
</evidence>
<dbReference type="InterPro" id="IPR021520">
    <property type="entry name" value="Stealth_CR2"/>
</dbReference>
<reference evidence="7" key="1">
    <citation type="submission" date="2021-02" db="EMBL/GenBank/DDBJ databases">
        <title>Metagenome-assembled genomes from human diarrheal sample B26.</title>
        <authorList>
            <person name="Ateba T.P."/>
            <person name="Alayande K.A."/>
            <person name="Mwanza M."/>
        </authorList>
    </citation>
    <scope>NUCLEOTIDE SEQUENCE</scope>
    <source>
        <strain evidence="7">06WH</strain>
    </source>
</reference>
<feature type="domain" description="Stealth protein CR2 conserved region 2" evidence="4">
    <location>
        <begin position="45"/>
        <end position="146"/>
    </location>
</feature>
<evidence type="ECO:0000313" key="7">
    <source>
        <dbReference type="EMBL" id="MBN2954120.1"/>
    </source>
</evidence>
<proteinExistence type="inferred from homology"/>
<feature type="domain" description="Stealth protein CR4 conserved region 4" evidence="6">
    <location>
        <begin position="297"/>
        <end position="340"/>
    </location>
</feature>
<evidence type="ECO:0000259" key="4">
    <source>
        <dbReference type="Pfam" id="PF11380"/>
    </source>
</evidence>
<dbReference type="PANTHER" id="PTHR24045">
    <property type="match status" value="1"/>
</dbReference>
<comment type="caution">
    <text evidence="7">The sequence shown here is derived from an EMBL/GenBank/DDBJ whole genome shotgun (WGS) entry which is preliminary data.</text>
</comment>
<dbReference type="EMBL" id="JAFHBD010000057">
    <property type="protein sequence ID" value="MBN2954120.1"/>
    <property type="molecule type" value="Genomic_DNA"/>
</dbReference>
<dbReference type="InterPro" id="IPR031356">
    <property type="entry name" value="Stealth_CR4"/>
</dbReference>